<accession>A0A7C2BLI1</accession>
<evidence type="ECO:0000256" key="1">
    <source>
        <dbReference type="SAM" id="Phobius"/>
    </source>
</evidence>
<name>A0A7C2BLI1_9CREN</name>
<sequence>MLFFGTQGREAEKVSAKVMNIVLLALSAILFGFTLLLVADPGFYDALITATVKQIEEIETYLETIPLI</sequence>
<reference evidence="2" key="1">
    <citation type="journal article" date="2020" name="mSystems">
        <title>Genome- and Community-Level Interaction Insights into Carbon Utilization and Element Cycling Functions of Hydrothermarchaeota in Hydrothermal Sediment.</title>
        <authorList>
            <person name="Zhou Z."/>
            <person name="Liu Y."/>
            <person name="Xu W."/>
            <person name="Pan J."/>
            <person name="Luo Z.H."/>
            <person name="Li M."/>
        </authorList>
    </citation>
    <scope>NUCLEOTIDE SEQUENCE [LARGE SCALE GENOMIC DNA]</scope>
    <source>
        <strain evidence="2">SpSt-23</strain>
    </source>
</reference>
<feature type="transmembrane region" description="Helical" evidence="1">
    <location>
        <begin position="21"/>
        <end position="39"/>
    </location>
</feature>
<dbReference type="AlphaFoldDB" id="A0A7C2BLI1"/>
<keyword evidence="1" id="KW-0812">Transmembrane</keyword>
<protein>
    <submittedName>
        <fullName evidence="2">Uncharacterized protein</fullName>
    </submittedName>
</protein>
<organism evidence="2">
    <name type="scientific">Thermosphaera aggregans</name>
    <dbReference type="NCBI Taxonomy" id="54254"/>
    <lineage>
        <taxon>Archaea</taxon>
        <taxon>Thermoproteota</taxon>
        <taxon>Thermoprotei</taxon>
        <taxon>Desulfurococcales</taxon>
        <taxon>Desulfurococcaceae</taxon>
        <taxon>Thermosphaera</taxon>
    </lineage>
</organism>
<gene>
    <name evidence="2" type="ORF">ENP55_06430</name>
</gene>
<keyword evidence="1" id="KW-0472">Membrane</keyword>
<evidence type="ECO:0000313" key="2">
    <source>
        <dbReference type="EMBL" id="HEF87890.1"/>
    </source>
</evidence>
<comment type="caution">
    <text evidence="2">The sequence shown here is derived from an EMBL/GenBank/DDBJ whole genome shotgun (WGS) entry which is preliminary data.</text>
</comment>
<proteinExistence type="predicted"/>
<keyword evidence="1" id="KW-1133">Transmembrane helix</keyword>
<dbReference type="EMBL" id="DSJT01000035">
    <property type="protein sequence ID" value="HEF87890.1"/>
    <property type="molecule type" value="Genomic_DNA"/>
</dbReference>